<gene>
    <name evidence="1" type="ORF">VNO80_07511</name>
</gene>
<organism evidence="1 2">
    <name type="scientific">Phaseolus coccineus</name>
    <name type="common">Scarlet runner bean</name>
    <name type="synonym">Phaseolus multiflorus</name>
    <dbReference type="NCBI Taxonomy" id="3886"/>
    <lineage>
        <taxon>Eukaryota</taxon>
        <taxon>Viridiplantae</taxon>
        <taxon>Streptophyta</taxon>
        <taxon>Embryophyta</taxon>
        <taxon>Tracheophyta</taxon>
        <taxon>Spermatophyta</taxon>
        <taxon>Magnoliopsida</taxon>
        <taxon>eudicotyledons</taxon>
        <taxon>Gunneridae</taxon>
        <taxon>Pentapetalae</taxon>
        <taxon>rosids</taxon>
        <taxon>fabids</taxon>
        <taxon>Fabales</taxon>
        <taxon>Fabaceae</taxon>
        <taxon>Papilionoideae</taxon>
        <taxon>50 kb inversion clade</taxon>
        <taxon>NPAAA clade</taxon>
        <taxon>indigoferoid/millettioid clade</taxon>
        <taxon>Phaseoleae</taxon>
        <taxon>Phaseolus</taxon>
    </lineage>
</organism>
<dbReference type="Proteomes" id="UP001374584">
    <property type="component" value="Unassembled WGS sequence"/>
</dbReference>
<keyword evidence="2" id="KW-1185">Reference proteome</keyword>
<reference evidence="1 2" key="1">
    <citation type="submission" date="2024-01" db="EMBL/GenBank/DDBJ databases">
        <title>The genomes of 5 underutilized Papilionoideae crops provide insights into root nodulation and disease resistanc.</title>
        <authorList>
            <person name="Jiang F."/>
        </authorList>
    </citation>
    <scope>NUCLEOTIDE SEQUENCE [LARGE SCALE GENOMIC DNA]</scope>
    <source>
        <strain evidence="1">JINMINGXINNONG_FW02</strain>
        <tissue evidence="1">Leaves</tissue>
    </source>
</reference>
<evidence type="ECO:0000313" key="1">
    <source>
        <dbReference type="EMBL" id="KAK7374085.1"/>
    </source>
</evidence>
<dbReference type="EMBL" id="JAYMYR010000003">
    <property type="protein sequence ID" value="KAK7374085.1"/>
    <property type="molecule type" value="Genomic_DNA"/>
</dbReference>
<evidence type="ECO:0000313" key="2">
    <source>
        <dbReference type="Proteomes" id="UP001374584"/>
    </source>
</evidence>
<sequence>MILTHLGRTQSNTATCPVTSWLRQDDHVIDPLLRYTHALSLFPRSTPKSYSRLSTGGIILVAVCVTRKHCVEYVFVSDKTKPNQETRSNL</sequence>
<comment type="caution">
    <text evidence="1">The sequence shown here is derived from an EMBL/GenBank/DDBJ whole genome shotgun (WGS) entry which is preliminary data.</text>
</comment>
<proteinExistence type="predicted"/>
<protein>
    <submittedName>
        <fullName evidence="1">Uncharacterized protein</fullName>
    </submittedName>
</protein>
<name>A0AAN9NJ34_PHACN</name>
<dbReference type="AlphaFoldDB" id="A0AAN9NJ34"/>
<accession>A0AAN9NJ34</accession>